<protein>
    <submittedName>
        <fullName evidence="1">Uncharacterized protein</fullName>
    </submittedName>
</protein>
<dbReference type="AlphaFoldDB" id="A0A0A8YUR5"/>
<evidence type="ECO:0000313" key="1">
    <source>
        <dbReference type="EMBL" id="JAD29113.1"/>
    </source>
</evidence>
<accession>A0A0A8YUR5</accession>
<sequence length="76" mass="8812">MVPKRIPLSFGLIHRTGFYHLGERPLNVHRYPQVQQILSIQRFQDPKISPSDQLSLLQAKILEDENQCSGFVHCEI</sequence>
<reference evidence="1" key="1">
    <citation type="submission" date="2014-09" db="EMBL/GenBank/DDBJ databases">
        <authorList>
            <person name="Magalhaes I.L.F."/>
            <person name="Oliveira U."/>
            <person name="Santos F.R."/>
            <person name="Vidigal T.H.D.A."/>
            <person name="Brescovit A.D."/>
            <person name="Santos A.J."/>
        </authorList>
    </citation>
    <scope>NUCLEOTIDE SEQUENCE</scope>
    <source>
        <tissue evidence="1">Shoot tissue taken approximately 20 cm above the soil surface</tissue>
    </source>
</reference>
<name>A0A0A8YUR5_ARUDO</name>
<organism evidence="1">
    <name type="scientific">Arundo donax</name>
    <name type="common">Giant reed</name>
    <name type="synonym">Donax arundinaceus</name>
    <dbReference type="NCBI Taxonomy" id="35708"/>
    <lineage>
        <taxon>Eukaryota</taxon>
        <taxon>Viridiplantae</taxon>
        <taxon>Streptophyta</taxon>
        <taxon>Embryophyta</taxon>
        <taxon>Tracheophyta</taxon>
        <taxon>Spermatophyta</taxon>
        <taxon>Magnoliopsida</taxon>
        <taxon>Liliopsida</taxon>
        <taxon>Poales</taxon>
        <taxon>Poaceae</taxon>
        <taxon>PACMAD clade</taxon>
        <taxon>Arundinoideae</taxon>
        <taxon>Arundineae</taxon>
        <taxon>Arundo</taxon>
    </lineage>
</organism>
<dbReference type="EMBL" id="GBRH01268782">
    <property type="protein sequence ID" value="JAD29113.1"/>
    <property type="molecule type" value="Transcribed_RNA"/>
</dbReference>
<proteinExistence type="predicted"/>
<reference evidence="1" key="2">
    <citation type="journal article" date="2015" name="Data Brief">
        <title>Shoot transcriptome of the giant reed, Arundo donax.</title>
        <authorList>
            <person name="Barrero R.A."/>
            <person name="Guerrero F.D."/>
            <person name="Moolhuijzen P."/>
            <person name="Goolsby J.A."/>
            <person name="Tidwell J."/>
            <person name="Bellgard S.E."/>
            <person name="Bellgard M.I."/>
        </authorList>
    </citation>
    <scope>NUCLEOTIDE SEQUENCE</scope>
    <source>
        <tissue evidence="1">Shoot tissue taken approximately 20 cm above the soil surface</tissue>
    </source>
</reference>